<gene>
    <name evidence="2" type="ORF">cubi_01554</name>
</gene>
<dbReference type="RefSeq" id="XP_028873793.1">
    <property type="nucleotide sequence ID" value="XM_029018566.1"/>
</dbReference>
<proteinExistence type="predicted"/>
<feature type="compositionally biased region" description="Polar residues" evidence="1">
    <location>
        <begin position="42"/>
        <end position="53"/>
    </location>
</feature>
<dbReference type="VEuPathDB" id="CryptoDB:cubi_01554"/>
<reference evidence="2 3" key="1">
    <citation type="submission" date="2016-10" db="EMBL/GenBank/DDBJ databases">
        <title>Reductive evolution of mitochondrial metabolism and differential evolution of invasion-related proteins in Cryptosporidium.</title>
        <authorList>
            <person name="Liu S."/>
            <person name="Roellig D.M."/>
            <person name="Guo Y."/>
            <person name="Li N."/>
            <person name="Frace M.A."/>
            <person name="Tang K."/>
            <person name="Zhang L."/>
            <person name="Feng Y."/>
            <person name="Xiao L."/>
        </authorList>
    </citation>
    <scope>NUCLEOTIDE SEQUENCE [LARGE SCALE GENOMIC DNA]</scope>
    <source>
        <strain evidence="2">39726</strain>
    </source>
</reference>
<sequence>MGSFSDSYSSSDTCNKETSNKQNTLSNVNNDNFNVENDSVNANQKNLESSEVNNTTNNFVIKASSENFKTNVRVHNPPGGKSTFSLY</sequence>
<organism evidence="2 3">
    <name type="scientific">Cryptosporidium ubiquitum</name>
    <dbReference type="NCBI Taxonomy" id="857276"/>
    <lineage>
        <taxon>Eukaryota</taxon>
        <taxon>Sar</taxon>
        <taxon>Alveolata</taxon>
        <taxon>Apicomplexa</taxon>
        <taxon>Conoidasida</taxon>
        <taxon>Coccidia</taxon>
        <taxon>Eucoccidiorida</taxon>
        <taxon>Eimeriorina</taxon>
        <taxon>Cryptosporidiidae</taxon>
        <taxon>Cryptosporidium</taxon>
    </lineage>
</organism>
<evidence type="ECO:0000256" key="1">
    <source>
        <dbReference type="SAM" id="MobiDB-lite"/>
    </source>
</evidence>
<dbReference type="Proteomes" id="UP000186176">
    <property type="component" value="Unassembled WGS sequence"/>
</dbReference>
<feature type="compositionally biased region" description="Low complexity" evidence="1">
    <location>
        <begin position="1"/>
        <end position="12"/>
    </location>
</feature>
<dbReference type="GeneID" id="39978345"/>
<feature type="region of interest" description="Disordered" evidence="1">
    <location>
        <begin position="1"/>
        <end position="53"/>
    </location>
</feature>
<evidence type="ECO:0000313" key="3">
    <source>
        <dbReference type="Proteomes" id="UP000186176"/>
    </source>
</evidence>
<feature type="compositionally biased region" description="Low complexity" evidence="1">
    <location>
        <begin position="26"/>
        <end position="41"/>
    </location>
</feature>
<evidence type="ECO:0000313" key="2">
    <source>
        <dbReference type="EMBL" id="OII72221.1"/>
    </source>
</evidence>
<keyword evidence="3" id="KW-1185">Reference proteome</keyword>
<dbReference type="OrthoDB" id="344139at2759"/>
<protein>
    <submittedName>
        <fullName evidence="2">Uncharacterized protein</fullName>
    </submittedName>
</protein>
<accession>A0A1J4MHA3</accession>
<name>A0A1J4MHA3_9CRYT</name>
<dbReference type="EMBL" id="LRBP01000025">
    <property type="protein sequence ID" value="OII72221.1"/>
    <property type="molecule type" value="Genomic_DNA"/>
</dbReference>
<comment type="caution">
    <text evidence="2">The sequence shown here is derived from an EMBL/GenBank/DDBJ whole genome shotgun (WGS) entry which is preliminary data.</text>
</comment>
<dbReference type="AlphaFoldDB" id="A0A1J4MHA3"/>